<dbReference type="AlphaFoldDB" id="A0A9J6FHH1"/>
<keyword evidence="2" id="KW-1185">Reference proteome</keyword>
<dbReference type="Proteomes" id="UP000821853">
    <property type="component" value="Chromosome 1"/>
</dbReference>
<dbReference type="VEuPathDB" id="VectorBase:HLOH_064180"/>
<evidence type="ECO:0000313" key="2">
    <source>
        <dbReference type="Proteomes" id="UP000821853"/>
    </source>
</evidence>
<dbReference type="EMBL" id="JABSTR010000001">
    <property type="protein sequence ID" value="KAH9362263.1"/>
    <property type="molecule type" value="Genomic_DNA"/>
</dbReference>
<name>A0A9J6FHH1_HAELO</name>
<evidence type="ECO:0000313" key="1">
    <source>
        <dbReference type="EMBL" id="KAH9362263.1"/>
    </source>
</evidence>
<protein>
    <submittedName>
        <fullName evidence="1">Uncharacterized protein</fullName>
    </submittedName>
</protein>
<proteinExistence type="predicted"/>
<reference evidence="1 2" key="1">
    <citation type="journal article" date="2020" name="Cell">
        <title>Large-Scale Comparative Analyses of Tick Genomes Elucidate Their Genetic Diversity and Vector Capacities.</title>
        <authorList>
            <consortium name="Tick Genome and Microbiome Consortium (TIGMIC)"/>
            <person name="Jia N."/>
            <person name="Wang J."/>
            <person name="Shi W."/>
            <person name="Du L."/>
            <person name="Sun Y."/>
            <person name="Zhan W."/>
            <person name="Jiang J.F."/>
            <person name="Wang Q."/>
            <person name="Zhang B."/>
            <person name="Ji P."/>
            <person name="Bell-Sakyi L."/>
            <person name="Cui X.M."/>
            <person name="Yuan T.T."/>
            <person name="Jiang B.G."/>
            <person name="Yang W.F."/>
            <person name="Lam T.T."/>
            <person name="Chang Q.C."/>
            <person name="Ding S.J."/>
            <person name="Wang X.J."/>
            <person name="Zhu J.G."/>
            <person name="Ruan X.D."/>
            <person name="Zhao L."/>
            <person name="Wei J.T."/>
            <person name="Ye R.Z."/>
            <person name="Que T.C."/>
            <person name="Du C.H."/>
            <person name="Zhou Y.H."/>
            <person name="Cheng J.X."/>
            <person name="Dai P.F."/>
            <person name="Guo W.B."/>
            <person name="Han X.H."/>
            <person name="Huang E.J."/>
            <person name="Li L.F."/>
            <person name="Wei W."/>
            <person name="Gao Y.C."/>
            <person name="Liu J.Z."/>
            <person name="Shao H.Z."/>
            <person name="Wang X."/>
            <person name="Wang C.C."/>
            <person name="Yang T.C."/>
            <person name="Huo Q.B."/>
            <person name="Li W."/>
            <person name="Chen H.Y."/>
            <person name="Chen S.E."/>
            <person name="Zhou L.G."/>
            <person name="Ni X.B."/>
            <person name="Tian J.H."/>
            <person name="Sheng Y."/>
            <person name="Liu T."/>
            <person name="Pan Y.S."/>
            <person name="Xia L.Y."/>
            <person name="Li J."/>
            <person name="Zhao F."/>
            <person name="Cao W.C."/>
        </authorList>
    </citation>
    <scope>NUCLEOTIDE SEQUENCE [LARGE SCALE GENOMIC DNA]</scope>
    <source>
        <strain evidence="1">HaeL-2018</strain>
    </source>
</reference>
<accession>A0A9J6FHH1</accession>
<comment type="caution">
    <text evidence="1">The sequence shown here is derived from an EMBL/GenBank/DDBJ whole genome shotgun (WGS) entry which is preliminary data.</text>
</comment>
<sequence>MKAASVTDLHFLEDADLGETFCECLQKICLCAHEKDLKRRCFTTAQLFKRNLQKRLPHAATLLKKLKAVGLQSILRPCATKLLWEFASRVFACLPYQL</sequence>
<gene>
    <name evidence="1" type="ORF">HPB48_002241</name>
</gene>
<organism evidence="1 2">
    <name type="scientific">Haemaphysalis longicornis</name>
    <name type="common">Bush tick</name>
    <dbReference type="NCBI Taxonomy" id="44386"/>
    <lineage>
        <taxon>Eukaryota</taxon>
        <taxon>Metazoa</taxon>
        <taxon>Ecdysozoa</taxon>
        <taxon>Arthropoda</taxon>
        <taxon>Chelicerata</taxon>
        <taxon>Arachnida</taxon>
        <taxon>Acari</taxon>
        <taxon>Parasitiformes</taxon>
        <taxon>Ixodida</taxon>
        <taxon>Ixodoidea</taxon>
        <taxon>Ixodidae</taxon>
        <taxon>Haemaphysalinae</taxon>
        <taxon>Haemaphysalis</taxon>
    </lineage>
</organism>